<dbReference type="GO" id="GO:0005737">
    <property type="term" value="C:cytoplasm"/>
    <property type="evidence" value="ECO:0007669"/>
    <property type="project" value="UniProtKB-SubCell"/>
</dbReference>
<evidence type="ECO:0000256" key="2">
    <source>
        <dbReference type="ARBA" id="ARBA00009262"/>
    </source>
</evidence>
<dbReference type="OrthoDB" id="429841at2759"/>
<feature type="compositionally biased region" description="Low complexity" evidence="11">
    <location>
        <begin position="311"/>
        <end position="322"/>
    </location>
</feature>
<sequence>MCTAPPVQQQPLALWRCALESDAEHKERTHANAQGTPWILQAIQTRLQNQKYTALVILVSGGHFAAAIFDGDALKQTTQAVYKAAEKHRRKHATASDNADIPPMPIQRMVAQKTIKAIKHKTMHRYVVRQGQGGIQSAKDGTGKNISSAGSNLRRFNEAELKKGIHALLKKEWADDVATVDRIFYAAGPTGRGWLFGSDAEPGALSRHDARLCKIPFSTKRPGLAELTRVFFELHTADAFAGAALESARIAKEQQAAATAARLEQQQRQREDAANRASQENATPEAEESKGLSKKEKERARKARAKEAKKAAAAASVEASAAQAPSSHPVPVAASKEIEQGDSLADRLKAMRAAKDADAKKKEKEKDASARAERERRAVAAERRLGL</sequence>
<keyword evidence="8" id="KW-0040">ANK repeat</keyword>
<feature type="active site" evidence="10">
    <location>
        <position position="136"/>
    </location>
</feature>
<evidence type="ECO:0000313" key="14">
    <source>
        <dbReference type="Proteomes" id="UP000660262"/>
    </source>
</evidence>
<feature type="compositionally biased region" description="Basic and acidic residues" evidence="11">
    <location>
        <begin position="287"/>
        <end position="310"/>
    </location>
</feature>
<feature type="domain" description="VLRF1" evidence="12">
    <location>
        <begin position="50"/>
        <end position="237"/>
    </location>
</feature>
<evidence type="ECO:0000256" key="9">
    <source>
        <dbReference type="ARBA" id="ARBA00023054"/>
    </source>
</evidence>
<keyword evidence="9" id="KW-0175">Coiled coil</keyword>
<proteinExistence type="inferred from homology"/>
<keyword evidence="5" id="KW-0677">Repeat</keyword>
<dbReference type="GO" id="GO:0036503">
    <property type="term" value="P:ERAD pathway"/>
    <property type="evidence" value="ECO:0007669"/>
    <property type="project" value="TreeGrafter"/>
</dbReference>
<comment type="subcellular location">
    <subcellularLocation>
        <location evidence="1">Cytoplasm</location>
    </subcellularLocation>
</comment>
<evidence type="ECO:0000256" key="11">
    <source>
        <dbReference type="SAM" id="MobiDB-lite"/>
    </source>
</evidence>
<protein>
    <recommendedName>
        <fullName evidence="12">VLRF1 domain-containing protein</fullName>
    </recommendedName>
</protein>
<dbReference type="GO" id="GO:0016787">
    <property type="term" value="F:hydrolase activity"/>
    <property type="evidence" value="ECO:0007669"/>
    <property type="project" value="UniProtKB-KW"/>
</dbReference>
<evidence type="ECO:0000259" key="12">
    <source>
        <dbReference type="PROSITE" id="PS52044"/>
    </source>
</evidence>
<comment type="caution">
    <text evidence="13">The sequence shown here is derived from an EMBL/GenBank/DDBJ whole genome shotgun (WGS) entry which is preliminary data.</text>
</comment>
<keyword evidence="7 10" id="KW-0378">Hydrolase</keyword>
<evidence type="ECO:0000256" key="3">
    <source>
        <dbReference type="ARBA" id="ARBA00022490"/>
    </source>
</evidence>
<evidence type="ECO:0000256" key="10">
    <source>
        <dbReference type="PROSITE-ProRule" id="PRU01389"/>
    </source>
</evidence>
<name>A0A830HRP1_9CHLO</name>
<dbReference type="AlphaFoldDB" id="A0A830HRP1"/>
<comment type="domain">
    <text evidence="10">The VLRF1 domain mediates binding to the 60S ribosomal subunit.</text>
</comment>
<evidence type="ECO:0000256" key="8">
    <source>
        <dbReference type="ARBA" id="ARBA00023043"/>
    </source>
</evidence>
<keyword evidence="4 10" id="KW-0540">Nuclease</keyword>
<gene>
    <name evidence="13" type="ORF">PPROV_000889800</name>
</gene>
<accession>A0A830HRP1</accession>
<keyword evidence="3 10" id="KW-0963">Cytoplasm</keyword>
<evidence type="ECO:0000256" key="7">
    <source>
        <dbReference type="ARBA" id="ARBA00022801"/>
    </source>
</evidence>
<evidence type="ECO:0000256" key="5">
    <source>
        <dbReference type="ARBA" id="ARBA00022737"/>
    </source>
</evidence>
<dbReference type="PANTHER" id="PTHR16036">
    <property type="entry name" value="ANKYRIN REPEAT AND ZINC FINGER DOMAIN-CONTAINING PROTEIN 1"/>
    <property type="match status" value="1"/>
</dbReference>
<keyword evidence="14" id="KW-1185">Reference proteome</keyword>
<feature type="compositionally biased region" description="Basic and acidic residues" evidence="11">
    <location>
        <begin position="265"/>
        <end position="274"/>
    </location>
</feature>
<comment type="similarity">
    <text evidence="2 10">Belongs to the ANKZF1/VMS1 family.</text>
</comment>
<dbReference type="GO" id="GO:0004519">
    <property type="term" value="F:endonuclease activity"/>
    <property type="evidence" value="ECO:0007669"/>
    <property type="project" value="UniProtKB-KW"/>
</dbReference>
<evidence type="ECO:0000256" key="6">
    <source>
        <dbReference type="ARBA" id="ARBA00022759"/>
    </source>
</evidence>
<evidence type="ECO:0000256" key="4">
    <source>
        <dbReference type="ARBA" id="ARBA00022722"/>
    </source>
</evidence>
<keyword evidence="6 10" id="KW-0255">Endonuclease</keyword>
<feature type="compositionally biased region" description="Basic and acidic residues" evidence="11">
    <location>
        <begin position="336"/>
        <end position="387"/>
    </location>
</feature>
<evidence type="ECO:0000313" key="13">
    <source>
        <dbReference type="EMBL" id="GHP10166.1"/>
    </source>
</evidence>
<dbReference type="Proteomes" id="UP000660262">
    <property type="component" value="Unassembled WGS sequence"/>
</dbReference>
<dbReference type="Pfam" id="PF18826">
    <property type="entry name" value="bVLRF1"/>
    <property type="match status" value="1"/>
</dbReference>
<feature type="region of interest" description="Disordered" evidence="11">
    <location>
        <begin position="259"/>
        <end position="387"/>
    </location>
</feature>
<reference evidence="13" key="1">
    <citation type="submission" date="2020-10" db="EMBL/GenBank/DDBJ databases">
        <title>Unveiling of a novel bifunctional photoreceptor, Dualchrome1, isolated from a cosmopolitan green alga.</title>
        <authorList>
            <person name="Suzuki S."/>
            <person name="Kawachi M."/>
        </authorList>
    </citation>
    <scope>NUCLEOTIDE SEQUENCE</scope>
    <source>
        <strain evidence="13">NIES 2893</strain>
    </source>
</reference>
<dbReference type="InterPro" id="IPR047139">
    <property type="entry name" value="ANKZ1/VMS1"/>
</dbReference>
<organism evidence="13 14">
    <name type="scientific">Pycnococcus provasolii</name>
    <dbReference type="NCBI Taxonomy" id="41880"/>
    <lineage>
        <taxon>Eukaryota</taxon>
        <taxon>Viridiplantae</taxon>
        <taxon>Chlorophyta</taxon>
        <taxon>Pseudoscourfieldiophyceae</taxon>
        <taxon>Pseudoscourfieldiales</taxon>
        <taxon>Pycnococcaceae</taxon>
        <taxon>Pycnococcus</taxon>
    </lineage>
</organism>
<dbReference type="PROSITE" id="PS52044">
    <property type="entry name" value="VLRF1"/>
    <property type="match status" value="1"/>
</dbReference>
<dbReference type="PANTHER" id="PTHR16036:SF2">
    <property type="entry name" value="TRNA ENDONUCLEASE ANKZF1"/>
    <property type="match status" value="1"/>
</dbReference>
<dbReference type="InterPro" id="IPR041175">
    <property type="entry name" value="VLRF1/Vms1"/>
</dbReference>
<dbReference type="EMBL" id="BNJQ01000028">
    <property type="protein sequence ID" value="GHP10166.1"/>
    <property type="molecule type" value="Genomic_DNA"/>
</dbReference>
<evidence type="ECO:0000256" key="1">
    <source>
        <dbReference type="ARBA" id="ARBA00004496"/>
    </source>
</evidence>